<organism evidence="3 4">
    <name type="scientific">Luedemannella flava</name>
    <dbReference type="NCBI Taxonomy" id="349316"/>
    <lineage>
        <taxon>Bacteria</taxon>
        <taxon>Bacillati</taxon>
        <taxon>Actinomycetota</taxon>
        <taxon>Actinomycetes</taxon>
        <taxon>Micromonosporales</taxon>
        <taxon>Micromonosporaceae</taxon>
        <taxon>Luedemannella</taxon>
    </lineage>
</organism>
<sequence>MTDTTAETATADPATAGPATERDARLAHLPQRFGPGEQPDRVRALVLTAEGPRRSDLVAWASAHRQRLAGLRLLAPPGVGALLQEKLGMVTETLRSGTVGPTATAGLAAAGVIDGVVAFSDPLELRPGDTTTRALMRLAVFWDIPIAGNRATADLLLASLTPTGAPVGLLGAPHLATDAATAAAADEPHTRGTIRLWHVRATVDDVPGRLAILAASLARRSVNILSVQVHLTPDGPVDELLVAASPVLSASDLAAAVTDGGARMPRVQPADAHALVDPPTRSLALAARLLRNPDDLPTALAELLGGAQIAWRPEEPGGVADDATQLWLDDPTGGGFLASRPAAPFTPAESARAHALVDVAVAALSAAPQVAAESWRMLLADGAEVTIRRATPDDLDAVVALHARCSLTSRLRRYLAGTNCPSHTVLAQLLHPGAGHSLVAEDAEGRVVAMANLMWTDNAAELAVLVEDGWQGRRLGTTLARRLATVATEAGLTEVHSMVHAGNAAMIRIMSGIGRRLHREYDGGTLTLIAQLDRRGERHTQRLPSHM</sequence>
<dbReference type="SUPFAM" id="SSF52335">
    <property type="entry name" value="Methylglyoxal synthase-like"/>
    <property type="match status" value="1"/>
</dbReference>
<dbReference type="InterPro" id="IPR036914">
    <property type="entry name" value="MGS-like_dom_sf"/>
</dbReference>
<dbReference type="PANTHER" id="PTHR30492:SF0">
    <property type="entry name" value="METHYLGLYOXAL SYNTHASE"/>
    <property type="match status" value="1"/>
</dbReference>
<name>A0ABP4YK16_9ACTN</name>
<dbReference type="SUPFAM" id="SSF55021">
    <property type="entry name" value="ACT-like"/>
    <property type="match status" value="1"/>
</dbReference>
<proteinExistence type="predicted"/>
<comment type="caution">
    <text evidence="3">The sequence shown here is derived from an EMBL/GenBank/DDBJ whole genome shotgun (WGS) entry which is preliminary data.</text>
</comment>
<protein>
    <recommendedName>
        <fullName evidence="2">N-acetyltransferase domain-containing protein</fullName>
    </recommendedName>
</protein>
<keyword evidence="4" id="KW-1185">Reference proteome</keyword>
<dbReference type="InterPro" id="IPR004363">
    <property type="entry name" value="Methylgl_synth"/>
</dbReference>
<dbReference type="PANTHER" id="PTHR30492">
    <property type="entry name" value="METHYLGLYOXAL SYNTHASE"/>
    <property type="match status" value="1"/>
</dbReference>
<dbReference type="Gene3D" id="3.40.50.1380">
    <property type="entry name" value="Methylglyoxal synthase-like domain"/>
    <property type="match status" value="1"/>
</dbReference>
<dbReference type="PROSITE" id="PS51186">
    <property type="entry name" value="GNAT"/>
    <property type="match status" value="1"/>
</dbReference>
<accession>A0ABP4YK16</accession>
<feature type="region of interest" description="Disordered" evidence="1">
    <location>
        <begin position="1"/>
        <end position="20"/>
    </location>
</feature>
<dbReference type="InterPro" id="IPR016181">
    <property type="entry name" value="Acyl_CoA_acyltransferase"/>
</dbReference>
<dbReference type="SUPFAM" id="SSF55729">
    <property type="entry name" value="Acyl-CoA N-acyltransferases (Nat)"/>
    <property type="match status" value="1"/>
</dbReference>
<dbReference type="Gene3D" id="3.40.630.30">
    <property type="match status" value="1"/>
</dbReference>
<feature type="compositionally biased region" description="Low complexity" evidence="1">
    <location>
        <begin position="1"/>
        <end position="19"/>
    </location>
</feature>
<feature type="domain" description="N-acetyltransferase" evidence="2">
    <location>
        <begin position="385"/>
        <end position="533"/>
    </location>
</feature>
<dbReference type="EMBL" id="BAAALT010000124">
    <property type="protein sequence ID" value="GAA1813772.1"/>
    <property type="molecule type" value="Genomic_DNA"/>
</dbReference>
<dbReference type="Proteomes" id="UP001500218">
    <property type="component" value="Unassembled WGS sequence"/>
</dbReference>
<dbReference type="InterPro" id="IPR000182">
    <property type="entry name" value="GNAT_dom"/>
</dbReference>
<evidence type="ECO:0000256" key="1">
    <source>
        <dbReference type="SAM" id="MobiDB-lite"/>
    </source>
</evidence>
<dbReference type="RefSeq" id="WP_344133887.1">
    <property type="nucleotide sequence ID" value="NZ_BAAALT010000124.1"/>
</dbReference>
<dbReference type="InterPro" id="IPR045865">
    <property type="entry name" value="ACT-like_dom_sf"/>
</dbReference>
<gene>
    <name evidence="3" type="ORF">GCM10009682_38590</name>
</gene>
<evidence type="ECO:0000313" key="4">
    <source>
        <dbReference type="Proteomes" id="UP001500218"/>
    </source>
</evidence>
<dbReference type="Pfam" id="PF13302">
    <property type="entry name" value="Acetyltransf_3"/>
    <property type="match status" value="1"/>
</dbReference>
<evidence type="ECO:0000313" key="3">
    <source>
        <dbReference type="EMBL" id="GAA1813772.1"/>
    </source>
</evidence>
<reference evidence="4" key="1">
    <citation type="journal article" date="2019" name="Int. J. Syst. Evol. Microbiol.">
        <title>The Global Catalogue of Microorganisms (GCM) 10K type strain sequencing project: providing services to taxonomists for standard genome sequencing and annotation.</title>
        <authorList>
            <consortium name="The Broad Institute Genomics Platform"/>
            <consortium name="The Broad Institute Genome Sequencing Center for Infectious Disease"/>
            <person name="Wu L."/>
            <person name="Ma J."/>
        </authorList>
    </citation>
    <scope>NUCLEOTIDE SEQUENCE [LARGE SCALE GENOMIC DNA]</scope>
    <source>
        <strain evidence="4">JCM 13250</strain>
    </source>
</reference>
<evidence type="ECO:0000259" key="2">
    <source>
        <dbReference type="PROSITE" id="PS51186"/>
    </source>
</evidence>